<dbReference type="CDD" id="cd00130">
    <property type="entry name" value="PAS"/>
    <property type="match status" value="2"/>
</dbReference>
<dbReference type="SMART" id="SM00091">
    <property type="entry name" value="PAS"/>
    <property type="match status" value="2"/>
</dbReference>
<feature type="domain" description="PAC" evidence="2">
    <location>
        <begin position="209"/>
        <end position="259"/>
    </location>
</feature>
<protein>
    <recommendedName>
        <fullName evidence="4">PAS domain-containing protein</fullName>
    </recommendedName>
</protein>
<dbReference type="AlphaFoldDB" id="X1U9A6"/>
<feature type="non-terminal residue" evidence="3">
    <location>
        <position position="1"/>
    </location>
</feature>
<dbReference type="PANTHER" id="PTHR44757">
    <property type="entry name" value="DIGUANYLATE CYCLASE DGCP"/>
    <property type="match status" value="1"/>
</dbReference>
<comment type="caution">
    <text evidence="3">The sequence shown here is derived from an EMBL/GenBank/DDBJ whole genome shotgun (WGS) entry which is preliminary data.</text>
</comment>
<feature type="non-terminal residue" evidence="3">
    <location>
        <position position="259"/>
    </location>
</feature>
<dbReference type="PROSITE" id="PS50113">
    <property type="entry name" value="PAC"/>
    <property type="match status" value="3"/>
</dbReference>
<dbReference type="InterPro" id="IPR013656">
    <property type="entry name" value="PAS_4"/>
</dbReference>
<feature type="domain" description="PAC" evidence="2">
    <location>
        <begin position="86"/>
        <end position="136"/>
    </location>
</feature>
<dbReference type="InterPro" id="IPR035965">
    <property type="entry name" value="PAS-like_dom_sf"/>
</dbReference>
<dbReference type="InterPro" id="IPR052155">
    <property type="entry name" value="Biofilm_reg_signaling"/>
</dbReference>
<evidence type="ECO:0008006" key="4">
    <source>
        <dbReference type="Google" id="ProtNLM"/>
    </source>
</evidence>
<sequence length="259" mass="29884">DITERKKTAKAMREWELRYHTLFESMPVAIGLTNKEGQIFDWNDAVLQMTGYSDAEMRQVNLKNFYKNSEERVSLLKQLQTEGIINDFEVQLKHKDGTTYWSSLTIVPFAFGGKDVLLTVAQNITERKTAEEQLRESEEKYRLLFEGTGTDNNVISVDGVYLMMNEKAAERLGGKPEQFIGKSVYDTFPKDAADEYVRRFRHVAECGQTQTYEDLVELSMGNRWFLTNMWPVKDPDGNVTGIQLISHDITERKKGEEEI</sequence>
<gene>
    <name evidence="3" type="ORF">S12H4_42411</name>
</gene>
<dbReference type="InterPro" id="IPR000014">
    <property type="entry name" value="PAS"/>
</dbReference>
<evidence type="ECO:0000259" key="2">
    <source>
        <dbReference type="PROSITE" id="PS50113"/>
    </source>
</evidence>
<dbReference type="Pfam" id="PF08448">
    <property type="entry name" value="PAS_4"/>
    <property type="match status" value="1"/>
</dbReference>
<dbReference type="SUPFAM" id="SSF55785">
    <property type="entry name" value="PYP-like sensor domain (PAS domain)"/>
    <property type="match status" value="2"/>
</dbReference>
<dbReference type="InterPro" id="IPR000700">
    <property type="entry name" value="PAS-assoc_C"/>
</dbReference>
<dbReference type="Pfam" id="PF13426">
    <property type="entry name" value="PAS_9"/>
    <property type="match status" value="1"/>
</dbReference>
<feature type="domain" description="PAS" evidence="1">
    <location>
        <begin position="15"/>
        <end position="57"/>
    </location>
</feature>
<dbReference type="PROSITE" id="PS50112">
    <property type="entry name" value="PAS"/>
    <property type="match status" value="2"/>
</dbReference>
<dbReference type="EMBL" id="BARW01025948">
    <property type="protein sequence ID" value="GAJ14123.1"/>
    <property type="molecule type" value="Genomic_DNA"/>
</dbReference>
<name>X1U9A6_9ZZZZ</name>
<evidence type="ECO:0000313" key="3">
    <source>
        <dbReference type="EMBL" id="GAJ14123.1"/>
    </source>
</evidence>
<feature type="domain" description="PAC" evidence="2">
    <location>
        <begin position="1"/>
        <end position="14"/>
    </location>
</feature>
<reference evidence="3" key="1">
    <citation type="journal article" date="2014" name="Front. Microbiol.">
        <title>High frequency of phylogenetically diverse reductive dehalogenase-homologous genes in deep subseafloor sedimentary metagenomes.</title>
        <authorList>
            <person name="Kawai M."/>
            <person name="Futagami T."/>
            <person name="Toyoda A."/>
            <person name="Takaki Y."/>
            <person name="Nishi S."/>
            <person name="Hori S."/>
            <person name="Arai W."/>
            <person name="Tsubouchi T."/>
            <person name="Morono Y."/>
            <person name="Uchiyama I."/>
            <person name="Ito T."/>
            <person name="Fujiyama A."/>
            <person name="Inagaki F."/>
            <person name="Takami H."/>
        </authorList>
    </citation>
    <scope>NUCLEOTIDE SEQUENCE</scope>
    <source>
        <strain evidence="3">Expedition CK06-06</strain>
    </source>
</reference>
<dbReference type="NCBIfam" id="TIGR00229">
    <property type="entry name" value="sensory_box"/>
    <property type="match status" value="2"/>
</dbReference>
<dbReference type="InterPro" id="IPR001610">
    <property type="entry name" value="PAC"/>
</dbReference>
<feature type="domain" description="PAS" evidence="1">
    <location>
        <begin position="137"/>
        <end position="207"/>
    </location>
</feature>
<proteinExistence type="predicted"/>
<dbReference type="PANTHER" id="PTHR44757:SF2">
    <property type="entry name" value="BIOFILM ARCHITECTURE MAINTENANCE PROTEIN MBAA"/>
    <property type="match status" value="1"/>
</dbReference>
<accession>X1U9A6</accession>
<organism evidence="3">
    <name type="scientific">marine sediment metagenome</name>
    <dbReference type="NCBI Taxonomy" id="412755"/>
    <lineage>
        <taxon>unclassified sequences</taxon>
        <taxon>metagenomes</taxon>
        <taxon>ecological metagenomes</taxon>
    </lineage>
</organism>
<evidence type="ECO:0000259" key="1">
    <source>
        <dbReference type="PROSITE" id="PS50112"/>
    </source>
</evidence>
<dbReference type="SMART" id="SM00086">
    <property type="entry name" value="PAC"/>
    <property type="match status" value="2"/>
</dbReference>
<dbReference type="Gene3D" id="3.30.450.20">
    <property type="entry name" value="PAS domain"/>
    <property type="match status" value="2"/>
</dbReference>